<evidence type="ECO:0000259" key="1">
    <source>
        <dbReference type="SMART" id="SM00481"/>
    </source>
</evidence>
<dbReference type="PANTHER" id="PTHR32294">
    <property type="entry name" value="DNA POLYMERASE III SUBUNIT ALPHA"/>
    <property type="match status" value="1"/>
</dbReference>
<dbReference type="InterPro" id="IPR004805">
    <property type="entry name" value="DnaE2/DnaE/PolC"/>
</dbReference>
<feature type="non-terminal residue" evidence="2">
    <location>
        <position position="88"/>
    </location>
</feature>
<comment type="caution">
    <text evidence="2">The sequence shown here is derived from an EMBL/GenBank/DDBJ whole genome shotgun (WGS) entry which is preliminary data.</text>
</comment>
<dbReference type="InterPro" id="IPR004013">
    <property type="entry name" value="PHP_dom"/>
</dbReference>
<evidence type="ECO:0000313" key="2">
    <source>
        <dbReference type="EMBL" id="OZS76947.1"/>
    </source>
</evidence>
<feature type="domain" description="Polymerase/histidinol phosphatase N-terminal" evidence="1">
    <location>
        <begin position="4"/>
        <end position="71"/>
    </location>
</feature>
<protein>
    <recommendedName>
        <fullName evidence="1">Polymerase/histidinol phosphatase N-terminal domain-containing protein</fullName>
    </recommendedName>
</protein>
<dbReference type="SMART" id="SM00481">
    <property type="entry name" value="POLIIIAc"/>
    <property type="match status" value="1"/>
</dbReference>
<dbReference type="Pfam" id="PF02811">
    <property type="entry name" value="PHP"/>
    <property type="match status" value="1"/>
</dbReference>
<proteinExistence type="predicted"/>
<evidence type="ECO:0000313" key="3">
    <source>
        <dbReference type="Proteomes" id="UP000217065"/>
    </source>
</evidence>
<dbReference type="CDD" id="cd07431">
    <property type="entry name" value="PHP_PolIIIA"/>
    <property type="match status" value="1"/>
</dbReference>
<dbReference type="GO" id="GO:0006260">
    <property type="term" value="P:DNA replication"/>
    <property type="evidence" value="ECO:0007669"/>
    <property type="project" value="InterPro"/>
</dbReference>
<accession>A0A264W1M7</accession>
<gene>
    <name evidence="2" type="ORF">CF394_14035</name>
</gene>
<keyword evidence="3" id="KW-1185">Reference proteome</keyword>
<dbReference type="SUPFAM" id="SSF89550">
    <property type="entry name" value="PHP domain-like"/>
    <property type="match status" value="1"/>
</dbReference>
<dbReference type="RefSeq" id="WP_133079851.1">
    <property type="nucleotide sequence ID" value="NZ_NOKQ01000318.1"/>
</dbReference>
<sequence>MSFVHLQVHSGNSLLNSAAAVEELVSEADRLGYASLALTDDHVMYGAIQFYKACKTRGINPIIGLTASVFTDDNEIEAYPLVLLAKSN</sequence>
<dbReference type="OrthoDB" id="9803237at2"/>
<dbReference type="Proteomes" id="UP000217065">
    <property type="component" value="Unassembled WGS sequence"/>
</dbReference>
<dbReference type="AlphaFoldDB" id="A0A264W1M7"/>
<dbReference type="Gene3D" id="3.20.20.140">
    <property type="entry name" value="Metal-dependent hydrolases"/>
    <property type="match status" value="1"/>
</dbReference>
<dbReference type="InterPro" id="IPR016195">
    <property type="entry name" value="Pol/histidinol_Pase-like"/>
</dbReference>
<reference evidence="2 3" key="1">
    <citation type="submission" date="2017-07" db="EMBL/GenBank/DDBJ databases">
        <title>Tetzosporium hominis gen.nov. sp.nov.</title>
        <authorList>
            <person name="Tetz G."/>
            <person name="Tetz V."/>
        </authorList>
    </citation>
    <scope>NUCLEOTIDE SEQUENCE [LARGE SCALE GENOMIC DNA]</scope>
    <source>
        <strain evidence="2 3">VT-49</strain>
    </source>
</reference>
<dbReference type="GO" id="GO:0008408">
    <property type="term" value="F:3'-5' exonuclease activity"/>
    <property type="evidence" value="ECO:0007669"/>
    <property type="project" value="InterPro"/>
</dbReference>
<dbReference type="PANTHER" id="PTHR32294:SF0">
    <property type="entry name" value="DNA POLYMERASE III SUBUNIT ALPHA"/>
    <property type="match status" value="1"/>
</dbReference>
<dbReference type="InterPro" id="IPR003141">
    <property type="entry name" value="Pol/His_phosphatase_N"/>
</dbReference>
<dbReference type="EMBL" id="NOKQ01000318">
    <property type="protein sequence ID" value="OZS76947.1"/>
    <property type="molecule type" value="Genomic_DNA"/>
</dbReference>
<organism evidence="2 3">
    <name type="scientific">Tetzosporium hominis</name>
    <dbReference type="NCBI Taxonomy" id="2020506"/>
    <lineage>
        <taxon>Bacteria</taxon>
        <taxon>Bacillati</taxon>
        <taxon>Bacillota</taxon>
        <taxon>Bacilli</taxon>
        <taxon>Bacillales</taxon>
        <taxon>Caryophanaceae</taxon>
        <taxon>Tetzosporium</taxon>
    </lineage>
</organism>
<name>A0A264W1M7_9BACL</name>